<evidence type="ECO:0000256" key="2">
    <source>
        <dbReference type="SAM" id="MobiDB-lite"/>
    </source>
</evidence>
<sequence length="686" mass="73479">MAKKNKSTAAQAKPVQVQPVEISPEVAEKVSVLKVEATNAFAKGDLNTALSAYDKAINELPKNAVERVDFLVNKAACYILQQKQSEAIKECSAALEIQPDSARALLRRAKAYEAQSETRLALSDYSALNKTEGATDETRAAEKKLREKTIAAALAAAGAARRGPAGRPHSASNTNAAANAAANAANSPITVKVTCDNDTKLIYLPMNGTYADLLALTKAKFPAAGFRMLKYFDKDGDVVAITNTQDLLTAFQDVYSIFMKQYGRNAQTAASRMGLPPLRLVFVPVPFEADVPLGELASSSSSSAAAATAAEGVKDSWIYDFANLFASVTGLHPDAHVDLHTMGWEAVQKGLDTAIHHEEAEGLLLRAADHFRDMACLGLNNLATVHQLLANRFLDNSSKAGKKVEEVADQANVSYDRAQKHFNEALALNARHFDSVIGLSQLMFERCKVDAGLLVPDIKKPEEEAGSGEGEDSASASASSEEKMTAAVAAAQKDALALLTADRVAKSKALFTQALELADQAMAIGAEKDQEESKKKKESGASDDEAAAAAAAAEEEEASLSRQAQVVKGNFLFEWSQMQAAVNDDTWKASLDQSMTLFRAAKCPVRDLRTALRNHLKASEIELGPEEAEDERKEAEEKKAAAAAVAQVEEERKKKEEEGEAEKKKEEGVKGLPSLGKGKGKGKGKK</sequence>
<dbReference type="PANTHER" id="PTHR46183">
    <property type="entry name" value="PROTEIN CLMP1"/>
    <property type="match status" value="1"/>
</dbReference>
<evidence type="ECO:0000313" key="4">
    <source>
        <dbReference type="EMBL" id="CAD8778003.1"/>
    </source>
</evidence>
<feature type="region of interest" description="Disordered" evidence="2">
    <location>
        <begin position="526"/>
        <end position="554"/>
    </location>
</feature>
<dbReference type="InterPro" id="IPR044517">
    <property type="entry name" value="PHOX1-4"/>
</dbReference>
<dbReference type="SMART" id="SM00028">
    <property type="entry name" value="TPR"/>
    <property type="match status" value="4"/>
</dbReference>
<feature type="region of interest" description="Disordered" evidence="2">
    <location>
        <begin position="460"/>
        <end position="481"/>
    </location>
</feature>
<dbReference type="InterPro" id="IPR011990">
    <property type="entry name" value="TPR-like_helical_dom_sf"/>
</dbReference>
<accession>A0A7S0V5M7</accession>
<feature type="compositionally biased region" description="Basic and acidic residues" evidence="2">
    <location>
        <begin position="630"/>
        <end position="640"/>
    </location>
</feature>
<dbReference type="EMBL" id="HBFM01020603">
    <property type="protein sequence ID" value="CAD8778003.1"/>
    <property type="molecule type" value="Transcribed_RNA"/>
</dbReference>
<organism evidence="4">
    <name type="scientific">Polytomella parva</name>
    <dbReference type="NCBI Taxonomy" id="51329"/>
    <lineage>
        <taxon>Eukaryota</taxon>
        <taxon>Viridiplantae</taxon>
        <taxon>Chlorophyta</taxon>
        <taxon>core chlorophytes</taxon>
        <taxon>Chlorophyceae</taxon>
        <taxon>CS clade</taxon>
        <taxon>Chlamydomonadales</taxon>
        <taxon>Chlamydomonadaceae</taxon>
        <taxon>Polytomella</taxon>
    </lineage>
</organism>
<dbReference type="PANTHER" id="PTHR46183:SF8">
    <property type="entry name" value="PROTEIN CLMP1"/>
    <property type="match status" value="1"/>
</dbReference>
<evidence type="ECO:0000259" key="3">
    <source>
        <dbReference type="SMART" id="SM00666"/>
    </source>
</evidence>
<dbReference type="SUPFAM" id="SSF54277">
    <property type="entry name" value="CAD &amp; PB1 domains"/>
    <property type="match status" value="1"/>
</dbReference>
<feature type="region of interest" description="Disordered" evidence="2">
    <location>
        <begin position="620"/>
        <end position="686"/>
    </location>
</feature>
<reference evidence="4" key="1">
    <citation type="submission" date="2021-01" db="EMBL/GenBank/DDBJ databases">
        <authorList>
            <person name="Corre E."/>
            <person name="Pelletier E."/>
            <person name="Niang G."/>
            <person name="Scheremetjew M."/>
            <person name="Finn R."/>
            <person name="Kale V."/>
            <person name="Holt S."/>
            <person name="Cochrane G."/>
            <person name="Meng A."/>
            <person name="Brown T."/>
            <person name="Cohen L."/>
        </authorList>
    </citation>
    <scope>NUCLEOTIDE SEQUENCE</scope>
    <source>
        <strain evidence="4">SAG 63-3</strain>
    </source>
</reference>
<dbReference type="InterPro" id="IPR019734">
    <property type="entry name" value="TPR_rpt"/>
</dbReference>
<dbReference type="InterPro" id="IPR000270">
    <property type="entry name" value="PB1_dom"/>
</dbReference>
<dbReference type="CDD" id="cd05992">
    <property type="entry name" value="PB1"/>
    <property type="match status" value="1"/>
</dbReference>
<keyword evidence="1" id="KW-0677">Repeat</keyword>
<feature type="domain" description="PB1" evidence="3">
    <location>
        <begin position="188"/>
        <end position="283"/>
    </location>
</feature>
<dbReference type="SUPFAM" id="SSF48452">
    <property type="entry name" value="TPR-like"/>
    <property type="match status" value="1"/>
</dbReference>
<dbReference type="Gene3D" id="3.10.20.90">
    <property type="entry name" value="Phosphatidylinositol 3-kinase Catalytic Subunit, Chain A, domain 1"/>
    <property type="match status" value="1"/>
</dbReference>
<dbReference type="Pfam" id="PF00564">
    <property type="entry name" value="PB1"/>
    <property type="match status" value="1"/>
</dbReference>
<feature type="compositionally biased region" description="Basic and acidic residues" evidence="2">
    <location>
        <begin position="649"/>
        <end position="669"/>
    </location>
</feature>
<name>A0A7S0V5M7_9CHLO</name>
<gene>
    <name evidence="4" type="ORF">PPAR00522_LOCUS13407</name>
</gene>
<feature type="compositionally biased region" description="Basic and acidic residues" evidence="2">
    <location>
        <begin position="526"/>
        <end position="540"/>
    </location>
</feature>
<proteinExistence type="predicted"/>
<evidence type="ECO:0000256" key="1">
    <source>
        <dbReference type="ARBA" id="ARBA00022737"/>
    </source>
</evidence>
<dbReference type="AlphaFoldDB" id="A0A7S0V5M7"/>
<protein>
    <recommendedName>
        <fullName evidence="3">PB1 domain-containing protein</fullName>
    </recommendedName>
</protein>
<dbReference type="Gene3D" id="1.25.40.10">
    <property type="entry name" value="Tetratricopeptide repeat domain"/>
    <property type="match status" value="1"/>
</dbReference>
<dbReference type="SMART" id="SM00666">
    <property type="entry name" value="PB1"/>
    <property type="match status" value="1"/>
</dbReference>